<dbReference type="SUPFAM" id="SSF56176">
    <property type="entry name" value="FAD-binding/transporter-associated domain-like"/>
    <property type="match status" value="1"/>
</dbReference>
<dbReference type="PROSITE" id="PS51387">
    <property type="entry name" value="FAD_PCMH"/>
    <property type="match status" value="1"/>
</dbReference>
<keyword evidence="3" id="KW-0732">Signal</keyword>
<dbReference type="EMBL" id="CAUWAG010000003">
    <property type="protein sequence ID" value="CAJ2500233.1"/>
    <property type="molecule type" value="Genomic_DNA"/>
</dbReference>
<evidence type="ECO:0000256" key="2">
    <source>
        <dbReference type="ARBA" id="ARBA00022630"/>
    </source>
</evidence>
<protein>
    <submittedName>
        <fullName evidence="7">Uu.00g030860.m01.CDS01</fullName>
    </submittedName>
</protein>
<comment type="caution">
    <text evidence="7">The sequence shown here is derived from an EMBL/GenBank/DDBJ whole genome shotgun (WGS) entry which is preliminary data.</text>
</comment>
<dbReference type="InterPro" id="IPR006094">
    <property type="entry name" value="Oxid_FAD_bind_N"/>
</dbReference>
<organism evidence="7 8">
    <name type="scientific">Anthostomella pinea</name>
    <dbReference type="NCBI Taxonomy" id="933095"/>
    <lineage>
        <taxon>Eukaryota</taxon>
        <taxon>Fungi</taxon>
        <taxon>Dikarya</taxon>
        <taxon>Ascomycota</taxon>
        <taxon>Pezizomycotina</taxon>
        <taxon>Sordariomycetes</taxon>
        <taxon>Xylariomycetidae</taxon>
        <taxon>Xylariales</taxon>
        <taxon>Xylariaceae</taxon>
        <taxon>Anthostomella</taxon>
    </lineage>
</organism>
<sequence>MAKNHGHGTALGYGNLENALNINLGNFNSVSVDAANNRLTVGGGVLFGDIFQPLFEAGKEIQTGNTVCVSMEGATIGGGIGFQQGNHGLILDALLSVRIVTASGDLVTASKTENANLFWAIRGAGANFGIVTSATYEIYDQINAGNVVLANFQYPAATNRSLWELLQTYDGCLPQRLALIHSTQYNHTTNQASVAVGFPFALTILNVTTTQMYGIFSKWVCDSGEYHSEYMTGLGKTDVATFEAAYDDMVSFYEAHPTLFDHIYPGPELDVDVDVLSQSLLSSFRDHDGFESPRVYINYDHGDEGLAALHGAGNLPRLRALKAQWDPHGLFGTGNPIK</sequence>
<dbReference type="SUPFAM" id="SSF55103">
    <property type="entry name" value="FAD-linked oxidases, C-terminal domain"/>
    <property type="match status" value="1"/>
</dbReference>
<reference evidence="7" key="1">
    <citation type="submission" date="2023-10" db="EMBL/GenBank/DDBJ databases">
        <authorList>
            <person name="Hackl T."/>
        </authorList>
    </citation>
    <scope>NUCLEOTIDE SEQUENCE</scope>
</reference>
<evidence type="ECO:0000256" key="1">
    <source>
        <dbReference type="ARBA" id="ARBA00005466"/>
    </source>
</evidence>
<evidence type="ECO:0000256" key="5">
    <source>
        <dbReference type="ARBA" id="ARBA00023002"/>
    </source>
</evidence>
<dbReference type="InterPro" id="IPR012951">
    <property type="entry name" value="BBE"/>
</dbReference>
<dbReference type="Gene3D" id="3.30.465.10">
    <property type="match status" value="1"/>
</dbReference>
<comment type="similarity">
    <text evidence="1">Belongs to the oxygen-dependent FAD-linked oxidoreductase family.</text>
</comment>
<gene>
    <name evidence="7" type="ORF">KHLLAP_LOCUS701</name>
</gene>
<keyword evidence="8" id="KW-1185">Reference proteome</keyword>
<accession>A0AAI8V8F2</accession>
<dbReference type="InterPro" id="IPR036318">
    <property type="entry name" value="FAD-bd_PCMH-like_sf"/>
</dbReference>
<dbReference type="Pfam" id="PF01565">
    <property type="entry name" value="FAD_binding_4"/>
    <property type="match status" value="1"/>
</dbReference>
<dbReference type="GO" id="GO:0016491">
    <property type="term" value="F:oxidoreductase activity"/>
    <property type="evidence" value="ECO:0007669"/>
    <property type="project" value="UniProtKB-KW"/>
</dbReference>
<evidence type="ECO:0000313" key="7">
    <source>
        <dbReference type="EMBL" id="CAJ2500233.1"/>
    </source>
</evidence>
<feature type="domain" description="FAD-binding PCMH-type" evidence="6">
    <location>
        <begin position="1"/>
        <end position="141"/>
    </location>
</feature>
<dbReference type="Pfam" id="PF08031">
    <property type="entry name" value="BBE"/>
    <property type="match status" value="1"/>
</dbReference>
<name>A0AAI8V8F2_9PEZI</name>
<keyword evidence="4" id="KW-0274">FAD</keyword>
<dbReference type="Proteomes" id="UP001295740">
    <property type="component" value="Unassembled WGS sequence"/>
</dbReference>
<evidence type="ECO:0000256" key="4">
    <source>
        <dbReference type="ARBA" id="ARBA00022827"/>
    </source>
</evidence>
<dbReference type="InterPro" id="IPR016169">
    <property type="entry name" value="FAD-bd_PCMH_sub2"/>
</dbReference>
<dbReference type="AlphaFoldDB" id="A0AAI8V8F2"/>
<dbReference type="InterPro" id="IPR050416">
    <property type="entry name" value="FAD-linked_Oxidoreductase"/>
</dbReference>
<dbReference type="PANTHER" id="PTHR42973:SF32">
    <property type="entry name" value="FAD-LINKED OXIDOREDUCTASE AFOF"/>
    <property type="match status" value="1"/>
</dbReference>
<dbReference type="InterPro" id="IPR016166">
    <property type="entry name" value="FAD-bd_PCMH"/>
</dbReference>
<keyword evidence="2" id="KW-0285">Flavoprotein</keyword>
<evidence type="ECO:0000259" key="6">
    <source>
        <dbReference type="PROSITE" id="PS51387"/>
    </source>
</evidence>
<dbReference type="GO" id="GO:0071949">
    <property type="term" value="F:FAD binding"/>
    <property type="evidence" value="ECO:0007669"/>
    <property type="project" value="InterPro"/>
</dbReference>
<dbReference type="PANTHER" id="PTHR42973">
    <property type="entry name" value="BINDING OXIDOREDUCTASE, PUTATIVE (AFU_ORTHOLOGUE AFUA_1G17690)-RELATED"/>
    <property type="match status" value="1"/>
</dbReference>
<evidence type="ECO:0000313" key="8">
    <source>
        <dbReference type="Proteomes" id="UP001295740"/>
    </source>
</evidence>
<evidence type="ECO:0000256" key="3">
    <source>
        <dbReference type="ARBA" id="ARBA00022729"/>
    </source>
</evidence>
<keyword evidence="5" id="KW-0560">Oxidoreductase</keyword>
<dbReference type="InterPro" id="IPR016164">
    <property type="entry name" value="FAD-linked_Oxase-like_C"/>
</dbReference>
<proteinExistence type="inferred from homology"/>